<protein>
    <recommendedName>
        <fullName evidence="3">Motility protein</fullName>
    </recommendedName>
</protein>
<organism evidence="1 2">
    <name type="scientific">Rhodoferax antarcticus ANT.BR</name>
    <dbReference type="NCBI Taxonomy" id="1111071"/>
    <lineage>
        <taxon>Bacteria</taxon>
        <taxon>Pseudomonadati</taxon>
        <taxon>Pseudomonadota</taxon>
        <taxon>Betaproteobacteria</taxon>
        <taxon>Burkholderiales</taxon>
        <taxon>Comamonadaceae</taxon>
        <taxon>Rhodoferax</taxon>
    </lineage>
</organism>
<proteinExistence type="predicted"/>
<reference evidence="1 2" key="1">
    <citation type="submission" date="2017-01" db="EMBL/GenBank/DDBJ databases">
        <title>Genome sequence of Rhodoferax antarcticus ANT.BR, a psychrophilic purple nonsulfur bacterium from an Antarctic microbial mat.</title>
        <authorList>
            <person name="Baker J."/>
            <person name="Riester C."/>
            <person name="Skinner B."/>
            <person name="Newell A."/>
            <person name="Swingley W."/>
            <person name="Madigan M."/>
            <person name="Jung D."/>
            <person name="Asao M."/>
            <person name="Chen M."/>
            <person name="Loughlin P."/>
            <person name="Pan H."/>
            <person name="Lin S."/>
            <person name="Li N."/>
            <person name="Shaw J."/>
            <person name="Prado M."/>
            <person name="Sherman C."/>
            <person name="Li X."/>
            <person name="Tang J."/>
            <person name="Blankenship R."/>
            <person name="Zhao T."/>
            <person name="Touchman J."/>
            <person name="Sattley M."/>
        </authorList>
    </citation>
    <scope>NUCLEOTIDE SEQUENCE [LARGE SCALE GENOMIC DNA]</scope>
    <source>
        <strain evidence="1 2">ANT.BR</strain>
    </source>
</reference>
<sequence length="49" mass="5094">MQQSQVAQTAQVLVLKKAMDIHATCALALLQALPLATSGNLGTQVNTMA</sequence>
<dbReference type="InterPro" id="IPR025906">
    <property type="entry name" value="YjfB_motility"/>
</dbReference>
<dbReference type="Pfam" id="PF14070">
    <property type="entry name" value="YjfB_motility"/>
    <property type="match status" value="1"/>
</dbReference>
<dbReference type="EMBL" id="MSYM01000017">
    <property type="protein sequence ID" value="OLP05332.1"/>
    <property type="molecule type" value="Genomic_DNA"/>
</dbReference>
<gene>
    <name evidence="1" type="ORF">BLL52_3457</name>
</gene>
<keyword evidence="2" id="KW-1185">Reference proteome</keyword>
<comment type="caution">
    <text evidence="1">The sequence shown here is derived from an EMBL/GenBank/DDBJ whole genome shotgun (WGS) entry which is preliminary data.</text>
</comment>
<dbReference type="AlphaFoldDB" id="A0A1Q8YBG6"/>
<accession>A0A1Q8YBG6</accession>
<name>A0A1Q8YBG6_9BURK</name>
<evidence type="ECO:0000313" key="2">
    <source>
        <dbReference type="Proteomes" id="UP000185911"/>
    </source>
</evidence>
<dbReference type="RefSeq" id="WP_075587597.1">
    <property type="nucleotide sequence ID" value="NZ_MSYM01000017.1"/>
</dbReference>
<evidence type="ECO:0008006" key="3">
    <source>
        <dbReference type="Google" id="ProtNLM"/>
    </source>
</evidence>
<dbReference type="Proteomes" id="UP000185911">
    <property type="component" value="Unassembled WGS sequence"/>
</dbReference>
<evidence type="ECO:0000313" key="1">
    <source>
        <dbReference type="EMBL" id="OLP05332.1"/>
    </source>
</evidence>